<evidence type="ECO:0000256" key="1">
    <source>
        <dbReference type="ARBA" id="ARBA00004141"/>
    </source>
</evidence>
<feature type="transmembrane region" description="Helical" evidence="5">
    <location>
        <begin position="55"/>
        <end position="75"/>
    </location>
</feature>
<keyword evidence="2 5" id="KW-0812">Transmembrane</keyword>
<feature type="transmembrane region" description="Helical" evidence="5">
    <location>
        <begin position="231"/>
        <end position="248"/>
    </location>
</feature>
<accession>A0A4Q9VYV7</accession>
<feature type="transmembrane region" description="Helical" evidence="5">
    <location>
        <begin position="305"/>
        <end position="326"/>
    </location>
</feature>
<dbReference type="Pfam" id="PF00916">
    <property type="entry name" value="Sulfate_transp"/>
    <property type="match status" value="1"/>
</dbReference>
<evidence type="ECO:0000259" key="6">
    <source>
        <dbReference type="PROSITE" id="PS50801"/>
    </source>
</evidence>
<dbReference type="EMBL" id="SJFN01000001">
    <property type="protein sequence ID" value="TBW41374.1"/>
    <property type="molecule type" value="Genomic_DNA"/>
</dbReference>
<dbReference type="InterPro" id="IPR011547">
    <property type="entry name" value="SLC26A/SulP_dom"/>
</dbReference>
<feature type="transmembrane region" description="Helical" evidence="5">
    <location>
        <begin position="361"/>
        <end position="391"/>
    </location>
</feature>
<dbReference type="Proteomes" id="UP000292781">
    <property type="component" value="Unassembled WGS sequence"/>
</dbReference>
<dbReference type="InterPro" id="IPR001902">
    <property type="entry name" value="SLC26A/SulP_fam"/>
</dbReference>
<evidence type="ECO:0000256" key="3">
    <source>
        <dbReference type="ARBA" id="ARBA00022989"/>
    </source>
</evidence>
<dbReference type="Gene3D" id="3.30.750.24">
    <property type="entry name" value="STAS domain"/>
    <property type="match status" value="1"/>
</dbReference>
<dbReference type="Pfam" id="PF01740">
    <property type="entry name" value="STAS"/>
    <property type="match status" value="1"/>
</dbReference>
<gene>
    <name evidence="7" type="ORF">EYW49_01215</name>
</gene>
<evidence type="ECO:0000256" key="2">
    <source>
        <dbReference type="ARBA" id="ARBA00022692"/>
    </source>
</evidence>
<dbReference type="PANTHER" id="PTHR11814">
    <property type="entry name" value="SULFATE TRANSPORTER"/>
    <property type="match status" value="1"/>
</dbReference>
<dbReference type="GO" id="GO:0055085">
    <property type="term" value="P:transmembrane transport"/>
    <property type="evidence" value="ECO:0007669"/>
    <property type="project" value="InterPro"/>
</dbReference>
<evidence type="ECO:0000313" key="8">
    <source>
        <dbReference type="Proteomes" id="UP000292781"/>
    </source>
</evidence>
<dbReference type="RefSeq" id="WP_131305086.1">
    <property type="nucleotide sequence ID" value="NZ_SJFN01000001.1"/>
</dbReference>
<dbReference type="OrthoDB" id="9771198at2"/>
<sequence>MRAGDVVAGISVAGLMLPEAVAYAGIAGLPPQRAIVAAIAGCLAYAVIGRSRFAVVAPTSSSAAILAAILATFPGDAAARAGIATVAVAAAGVVFLIAWVARLGLLTGFIARPVLRGFAFGLAVTIILHQIPTITGVPIEAPDLPRFAVALARSVGDWQPLGLAAGGLALAALIAARRVPMVPGAFVVVVVGSSLAWAFDLPGHGLAVVGPVTLLPTLPSLPALSWPTLSHLVQMILPLVLILFAESWGTMRTLALRHGDTIVPDRELAALGLANLAAALVQGLPVGAGFSAGSANETAGATSRWAAVIAAIALAALVVSAAPLIAHLPEAVLAAVVIAALAHALDPGPILRLWRIDRDQWVALGAAVAVILFGVVDGMMLAVVFSVGALLRRLALPQITRLGCLPGTRDFADLARHPEAKSLPRIGIWRPSEPLFFANAERVLGTIGRAAAADPDVRVVVLSLEETFDLDSTALEALIEADARIRAGGRALRLARARDPVRDLLVAAGAADLAARSSYSVDAAVAAAQAALPKIADAPSAAPSDDA</sequence>
<dbReference type="InterPro" id="IPR036513">
    <property type="entry name" value="STAS_dom_sf"/>
</dbReference>
<keyword evidence="8" id="KW-1185">Reference proteome</keyword>
<organism evidence="7 8">
    <name type="scientific">Siculibacillus lacustris</name>
    <dbReference type="NCBI Taxonomy" id="1549641"/>
    <lineage>
        <taxon>Bacteria</taxon>
        <taxon>Pseudomonadati</taxon>
        <taxon>Pseudomonadota</taxon>
        <taxon>Alphaproteobacteria</taxon>
        <taxon>Hyphomicrobiales</taxon>
        <taxon>Ancalomicrobiaceae</taxon>
        <taxon>Siculibacillus</taxon>
    </lineage>
</organism>
<dbReference type="GO" id="GO:0016020">
    <property type="term" value="C:membrane"/>
    <property type="evidence" value="ECO:0007669"/>
    <property type="project" value="UniProtKB-SubCell"/>
</dbReference>
<feature type="transmembrane region" description="Helical" evidence="5">
    <location>
        <begin position="182"/>
        <end position="199"/>
    </location>
</feature>
<feature type="transmembrane region" description="Helical" evidence="5">
    <location>
        <begin position="158"/>
        <end position="175"/>
    </location>
</feature>
<reference evidence="7 8" key="1">
    <citation type="submission" date="2019-02" db="EMBL/GenBank/DDBJ databases">
        <title>Siculibacillus lacustris gen. nov., sp. nov., a new rosette-forming bacterium isolated from a freshwater crater lake (Lake St. Ana, Romania).</title>
        <authorList>
            <person name="Felfoldi T."/>
            <person name="Marton Z."/>
            <person name="Szabo A."/>
            <person name="Mentes A."/>
            <person name="Boka K."/>
            <person name="Marialigeti K."/>
            <person name="Mathe I."/>
            <person name="Koncz M."/>
            <person name="Schumann P."/>
            <person name="Toth E."/>
        </authorList>
    </citation>
    <scope>NUCLEOTIDE SEQUENCE [LARGE SCALE GENOMIC DNA]</scope>
    <source>
        <strain evidence="7 8">SA-279</strain>
    </source>
</reference>
<protein>
    <submittedName>
        <fullName evidence="7">SulP family inorganic anion transporter</fullName>
    </submittedName>
</protein>
<keyword evidence="3 5" id="KW-1133">Transmembrane helix</keyword>
<dbReference type="AlphaFoldDB" id="A0A4Q9VYV7"/>
<evidence type="ECO:0000313" key="7">
    <source>
        <dbReference type="EMBL" id="TBW41374.1"/>
    </source>
</evidence>
<dbReference type="SUPFAM" id="SSF52091">
    <property type="entry name" value="SpoIIaa-like"/>
    <property type="match status" value="1"/>
</dbReference>
<feature type="transmembrane region" description="Helical" evidence="5">
    <location>
        <begin position="32"/>
        <end position="48"/>
    </location>
</feature>
<feature type="transmembrane region" description="Helical" evidence="5">
    <location>
        <begin position="81"/>
        <end position="105"/>
    </location>
</feature>
<keyword evidence="4 5" id="KW-0472">Membrane</keyword>
<dbReference type="InterPro" id="IPR002645">
    <property type="entry name" value="STAS_dom"/>
</dbReference>
<feature type="transmembrane region" description="Helical" evidence="5">
    <location>
        <begin position="117"/>
        <end position="138"/>
    </location>
</feature>
<comment type="caution">
    <text evidence="7">The sequence shown here is derived from an EMBL/GenBank/DDBJ whole genome shotgun (WGS) entry which is preliminary data.</text>
</comment>
<dbReference type="CDD" id="cd07042">
    <property type="entry name" value="STAS_SulP_like_sulfate_transporter"/>
    <property type="match status" value="1"/>
</dbReference>
<name>A0A4Q9VYV7_9HYPH</name>
<feature type="transmembrane region" description="Helical" evidence="5">
    <location>
        <begin position="332"/>
        <end position="354"/>
    </location>
</feature>
<proteinExistence type="predicted"/>
<comment type="subcellular location">
    <subcellularLocation>
        <location evidence="1">Membrane</location>
        <topology evidence="1">Multi-pass membrane protein</topology>
    </subcellularLocation>
</comment>
<evidence type="ECO:0000256" key="4">
    <source>
        <dbReference type="ARBA" id="ARBA00023136"/>
    </source>
</evidence>
<feature type="domain" description="STAS" evidence="6">
    <location>
        <begin position="416"/>
        <end position="532"/>
    </location>
</feature>
<evidence type="ECO:0000256" key="5">
    <source>
        <dbReference type="SAM" id="Phobius"/>
    </source>
</evidence>
<dbReference type="PROSITE" id="PS50801">
    <property type="entry name" value="STAS"/>
    <property type="match status" value="1"/>
</dbReference>